<name>A0A832Z803_9EURY</name>
<evidence type="ECO:0000313" key="4">
    <source>
        <dbReference type="Proteomes" id="UP000643554"/>
    </source>
</evidence>
<dbReference type="Proteomes" id="UP000643554">
    <property type="component" value="Unassembled WGS sequence"/>
</dbReference>
<dbReference type="AlphaFoldDB" id="A0A832Z803"/>
<dbReference type="Proteomes" id="UP000618343">
    <property type="component" value="Unassembled WGS sequence"/>
</dbReference>
<protein>
    <submittedName>
        <fullName evidence="2">Uncharacterized protein</fullName>
    </submittedName>
</protein>
<gene>
    <name evidence="2" type="ORF">EYH15_03605</name>
    <name evidence="3" type="ORF">EYH21_00810</name>
</gene>
<feature type="region of interest" description="Disordered" evidence="1">
    <location>
        <begin position="64"/>
        <end position="83"/>
    </location>
</feature>
<comment type="caution">
    <text evidence="2">The sequence shown here is derived from an EMBL/GenBank/DDBJ whole genome shotgun (WGS) entry which is preliminary data.</text>
</comment>
<reference evidence="2" key="1">
    <citation type="journal article" date="2020" name="ISME J.">
        <title>Gammaproteobacteria mediating utilization of methyl-, sulfur- and petroleum organic compounds in deep ocean hydrothermal plumes.</title>
        <authorList>
            <person name="Zhou Z."/>
            <person name="Liu Y."/>
            <person name="Pan J."/>
            <person name="Cron B.R."/>
            <person name="Toner B.M."/>
            <person name="Anantharaman K."/>
            <person name="Breier J.A."/>
            <person name="Dick G.J."/>
            <person name="Li M."/>
        </authorList>
    </citation>
    <scope>NUCLEOTIDE SEQUENCE</scope>
    <source>
        <strain evidence="2">SZUA-1453</strain>
        <strain evidence="3">SZUA-1471</strain>
    </source>
</reference>
<sequence>MESEISKLIDTLCDRELIIRFTLNKTLKISSFKIGTMEIQGEFGISFRNIETARKLEELKKEEKVEEETEELEKEKGKEIVVE</sequence>
<feature type="compositionally biased region" description="Basic and acidic residues" evidence="1">
    <location>
        <begin position="73"/>
        <end position="83"/>
    </location>
</feature>
<dbReference type="EMBL" id="DQUO01000003">
    <property type="protein sequence ID" value="HIP90833.1"/>
    <property type="molecule type" value="Genomic_DNA"/>
</dbReference>
<evidence type="ECO:0000313" key="2">
    <source>
        <dbReference type="EMBL" id="HIP84552.1"/>
    </source>
</evidence>
<accession>A0A832Z803</accession>
<proteinExistence type="predicted"/>
<evidence type="ECO:0000256" key="1">
    <source>
        <dbReference type="SAM" id="MobiDB-lite"/>
    </source>
</evidence>
<organism evidence="2 4">
    <name type="scientific">Methanothermococcus okinawensis</name>
    <dbReference type="NCBI Taxonomy" id="155863"/>
    <lineage>
        <taxon>Archaea</taxon>
        <taxon>Methanobacteriati</taxon>
        <taxon>Methanobacteriota</taxon>
        <taxon>Methanomada group</taxon>
        <taxon>Methanococci</taxon>
        <taxon>Methanococcales</taxon>
        <taxon>Methanococcaceae</taxon>
        <taxon>Methanothermococcus</taxon>
    </lineage>
</organism>
<dbReference type="EMBL" id="DQUI01000064">
    <property type="protein sequence ID" value="HIP84552.1"/>
    <property type="molecule type" value="Genomic_DNA"/>
</dbReference>
<evidence type="ECO:0000313" key="3">
    <source>
        <dbReference type="EMBL" id="HIP90833.1"/>
    </source>
</evidence>